<evidence type="ECO:0000313" key="2">
    <source>
        <dbReference type="Proteomes" id="UP001164250"/>
    </source>
</evidence>
<dbReference type="Proteomes" id="UP001164250">
    <property type="component" value="Chromosome 4"/>
</dbReference>
<gene>
    <name evidence="1" type="ORF">Patl1_22207</name>
</gene>
<organism evidence="1 2">
    <name type="scientific">Pistacia atlantica</name>
    <dbReference type="NCBI Taxonomy" id="434234"/>
    <lineage>
        <taxon>Eukaryota</taxon>
        <taxon>Viridiplantae</taxon>
        <taxon>Streptophyta</taxon>
        <taxon>Embryophyta</taxon>
        <taxon>Tracheophyta</taxon>
        <taxon>Spermatophyta</taxon>
        <taxon>Magnoliopsida</taxon>
        <taxon>eudicotyledons</taxon>
        <taxon>Gunneridae</taxon>
        <taxon>Pentapetalae</taxon>
        <taxon>rosids</taxon>
        <taxon>malvids</taxon>
        <taxon>Sapindales</taxon>
        <taxon>Anacardiaceae</taxon>
        <taxon>Pistacia</taxon>
    </lineage>
</organism>
<dbReference type="EMBL" id="CM047900">
    <property type="protein sequence ID" value="KAJ0098370.1"/>
    <property type="molecule type" value="Genomic_DNA"/>
</dbReference>
<accession>A0ACC1BH87</accession>
<reference evidence="2" key="1">
    <citation type="journal article" date="2023" name="G3 (Bethesda)">
        <title>Genome assembly and association tests identify interacting loci associated with vigor, precocity, and sex in interspecific pistachio rootstocks.</title>
        <authorList>
            <person name="Palmer W."/>
            <person name="Jacygrad E."/>
            <person name="Sagayaradj S."/>
            <person name="Cavanaugh K."/>
            <person name="Han R."/>
            <person name="Bertier L."/>
            <person name="Beede B."/>
            <person name="Kafkas S."/>
            <person name="Golino D."/>
            <person name="Preece J."/>
            <person name="Michelmore R."/>
        </authorList>
    </citation>
    <scope>NUCLEOTIDE SEQUENCE [LARGE SCALE GENOMIC DNA]</scope>
</reference>
<sequence length="232" mass="26441">MDIEGKKRGRRRRDVIWSDISCFSTDFFSSISSLVCQGSELLCERKKRALAVFFVMLEIISLVLDVFGQNRRSILLAEILLSVFGFVMTILSCMLERTRVHAEKQLGVVEICFSVVQLIATFLPVLGFKINNNFEAPVLLLAFAIINAVFTFIKDENILGALSLTNEYENKLQLLEPMLHALTNLREMTLQLSEIRILRLEVIPQIGKAFQRILRSTTILMQSFVDPEEYCG</sequence>
<name>A0ACC1BH87_9ROSI</name>
<keyword evidence="2" id="KW-1185">Reference proteome</keyword>
<comment type="caution">
    <text evidence="1">The sequence shown here is derived from an EMBL/GenBank/DDBJ whole genome shotgun (WGS) entry which is preliminary data.</text>
</comment>
<proteinExistence type="predicted"/>
<protein>
    <submittedName>
        <fullName evidence="1">Uncharacterized protein</fullName>
    </submittedName>
</protein>
<evidence type="ECO:0000313" key="1">
    <source>
        <dbReference type="EMBL" id="KAJ0098370.1"/>
    </source>
</evidence>